<dbReference type="InterPro" id="IPR043155">
    <property type="entry name" value="VPS33_dom3b"/>
</dbReference>
<dbReference type="InterPro" id="IPR001619">
    <property type="entry name" value="Sec1-like"/>
</dbReference>
<evidence type="ECO:0000313" key="3">
    <source>
        <dbReference type="EMBL" id="CCK69045.1"/>
    </source>
</evidence>
<dbReference type="Gene3D" id="1.25.40.850">
    <property type="match status" value="1"/>
</dbReference>
<dbReference type="GO" id="GO:0035542">
    <property type="term" value="P:regulation of SNARE complex assembly"/>
    <property type="evidence" value="ECO:0007669"/>
    <property type="project" value="EnsemblFungi"/>
</dbReference>
<accession>J7R2K7</accession>
<dbReference type="GO" id="GO:0030897">
    <property type="term" value="C:HOPS complex"/>
    <property type="evidence" value="ECO:0007669"/>
    <property type="project" value="EnsemblFungi"/>
</dbReference>
<evidence type="ECO:0000256" key="1">
    <source>
        <dbReference type="ARBA" id="ARBA00009884"/>
    </source>
</evidence>
<dbReference type="GO" id="GO:0006897">
    <property type="term" value="P:endocytosis"/>
    <property type="evidence" value="ECO:0007669"/>
    <property type="project" value="EnsemblFungi"/>
</dbReference>
<dbReference type="Pfam" id="PF00995">
    <property type="entry name" value="Sec1"/>
    <property type="match status" value="1"/>
</dbReference>
<dbReference type="OMA" id="AYCGVVP"/>
<protein>
    <recommendedName>
        <fullName evidence="5">Sec1-like protein</fullName>
    </recommendedName>
</protein>
<dbReference type="GO" id="GO:0032889">
    <property type="term" value="P:regulation of vacuole fusion, non-autophagic"/>
    <property type="evidence" value="ECO:0007669"/>
    <property type="project" value="EnsemblFungi"/>
</dbReference>
<dbReference type="GeneID" id="34524695"/>
<dbReference type="KEGG" id="kng:KNAG_0B06150"/>
<dbReference type="RefSeq" id="XP_022463291.1">
    <property type="nucleotide sequence ID" value="XM_022606613.1"/>
</dbReference>
<dbReference type="eggNOG" id="KOG1302">
    <property type="taxonomic scope" value="Eukaryota"/>
</dbReference>
<comment type="similarity">
    <text evidence="1">Belongs to the STXBP/unc-18/SEC1 family.</text>
</comment>
<organism evidence="3 4">
    <name type="scientific">Huiozyma naganishii (strain ATCC MYA-139 / BCRC 22969 / CBS 8797 / KCTC 17520 / NBRC 10181 / NCYC 3082 / Yp74L-3)</name>
    <name type="common">Yeast</name>
    <name type="synonym">Kazachstania naganishii</name>
    <dbReference type="NCBI Taxonomy" id="1071383"/>
    <lineage>
        <taxon>Eukaryota</taxon>
        <taxon>Fungi</taxon>
        <taxon>Dikarya</taxon>
        <taxon>Ascomycota</taxon>
        <taxon>Saccharomycotina</taxon>
        <taxon>Saccharomycetes</taxon>
        <taxon>Saccharomycetales</taxon>
        <taxon>Saccharomycetaceae</taxon>
        <taxon>Huiozyma</taxon>
    </lineage>
</organism>
<dbReference type="SUPFAM" id="SSF56815">
    <property type="entry name" value="Sec1/munc18-like (SM) proteins"/>
    <property type="match status" value="1"/>
</dbReference>
<dbReference type="AlphaFoldDB" id="J7R2K7"/>
<dbReference type="GO" id="GO:0048278">
    <property type="term" value="P:vesicle docking"/>
    <property type="evidence" value="ECO:0007669"/>
    <property type="project" value="EnsemblFungi"/>
</dbReference>
<dbReference type="GO" id="GO:0099022">
    <property type="term" value="P:vesicle tethering"/>
    <property type="evidence" value="ECO:0007669"/>
    <property type="project" value="EnsemblFungi"/>
</dbReference>
<feature type="region of interest" description="Disordered" evidence="2">
    <location>
        <begin position="599"/>
        <end position="618"/>
    </location>
</feature>
<dbReference type="InterPro" id="IPR027482">
    <property type="entry name" value="Sec1-like_dom2"/>
</dbReference>
<dbReference type="Proteomes" id="UP000006310">
    <property type="component" value="Chromosome 2"/>
</dbReference>
<dbReference type="EMBL" id="HE978315">
    <property type="protein sequence ID" value="CCK69045.1"/>
    <property type="molecule type" value="Genomic_DNA"/>
</dbReference>
<dbReference type="GO" id="GO:0006623">
    <property type="term" value="P:protein targeting to vacuole"/>
    <property type="evidence" value="ECO:0007669"/>
    <property type="project" value="EnsemblFungi"/>
</dbReference>
<dbReference type="GO" id="GO:0051469">
    <property type="term" value="P:vesicle fusion with vacuole"/>
    <property type="evidence" value="ECO:0007669"/>
    <property type="project" value="EnsemblFungi"/>
</dbReference>
<dbReference type="InterPro" id="IPR043127">
    <property type="entry name" value="Sec-1-like_dom3a"/>
</dbReference>
<dbReference type="Gene3D" id="3.90.830.10">
    <property type="entry name" value="Syntaxin Binding Protein 1, Chain A, domain 2"/>
    <property type="match status" value="1"/>
</dbReference>
<dbReference type="GO" id="GO:0000329">
    <property type="term" value="C:fungal-type vacuole membrane"/>
    <property type="evidence" value="ECO:0007669"/>
    <property type="project" value="EnsemblFungi"/>
</dbReference>
<dbReference type="GO" id="GO:0005829">
    <property type="term" value="C:cytosol"/>
    <property type="evidence" value="ECO:0007669"/>
    <property type="project" value="EnsemblFungi"/>
</dbReference>
<name>J7R2K7_HUIN7</name>
<dbReference type="GO" id="GO:0035091">
    <property type="term" value="F:phosphatidylinositol binding"/>
    <property type="evidence" value="ECO:0007669"/>
    <property type="project" value="EnsemblFungi"/>
</dbReference>
<proteinExistence type="inferred from homology"/>
<dbReference type="GO" id="GO:0006896">
    <property type="term" value="P:Golgi to vacuole transport"/>
    <property type="evidence" value="ECO:0007669"/>
    <property type="project" value="EnsemblFungi"/>
</dbReference>
<evidence type="ECO:0000313" key="4">
    <source>
        <dbReference type="Proteomes" id="UP000006310"/>
    </source>
</evidence>
<dbReference type="InterPro" id="IPR036045">
    <property type="entry name" value="Sec1-like_sf"/>
</dbReference>
<dbReference type="HOGENOM" id="CLU_398604_0_0_1"/>
<dbReference type="OrthoDB" id="10262287at2759"/>
<evidence type="ECO:0008006" key="5">
    <source>
        <dbReference type="Google" id="ProtNLM"/>
    </source>
</evidence>
<dbReference type="GO" id="GO:0033263">
    <property type="term" value="C:CORVET complex"/>
    <property type="evidence" value="ECO:0007669"/>
    <property type="project" value="EnsemblFungi"/>
</dbReference>
<evidence type="ECO:0000256" key="2">
    <source>
        <dbReference type="SAM" id="MobiDB-lite"/>
    </source>
</evidence>
<gene>
    <name evidence="3" type="primary">KNAG0B06150</name>
    <name evidence="3" type="ordered locus">KNAG_0B06150</name>
</gene>
<dbReference type="GO" id="GO:0034727">
    <property type="term" value="P:piecemeal microautophagy of the nucleus"/>
    <property type="evidence" value="ECO:0007669"/>
    <property type="project" value="EnsemblFungi"/>
</dbReference>
<dbReference type="STRING" id="1071383.J7R2K7"/>
<dbReference type="PANTHER" id="PTHR11679">
    <property type="entry name" value="VESICLE PROTEIN SORTING-ASSOCIATED"/>
    <property type="match status" value="1"/>
</dbReference>
<dbReference type="Gene3D" id="3.40.50.1910">
    <property type="match status" value="1"/>
</dbReference>
<keyword evidence="4" id="KW-1185">Reference proteome</keyword>
<dbReference type="GO" id="GO:0042144">
    <property type="term" value="P:vacuole fusion, non-autophagic"/>
    <property type="evidence" value="ECO:0007669"/>
    <property type="project" value="EnsemblFungi"/>
</dbReference>
<sequence>MDNQWDTRSYKKLLSDELCSVLGTVSSKDQILVVQPNILPFINRLITFSKLTSESPVRKVVILDGQLTEDLQNILGSSPEQFSVVFFIDVRKDLTVPKLIPEIAKTFKLKPVNVVYMTWEAQQSNYLKELPHFITSQIGDETKLFPLDMLPIAQIDDDVLICDLLYNSSGESLYHPNYKSMEGTTRAILADNMANCIESLLRETKTTVTNAIAIGPESQKFAKLLKSRINAESTSEDRFIRDTLYGNKYDTNLETDLIVLERNLDPITPMLTQLTYAGIVDDLYQFDNDSLELKKKKASSDGADIVLNYLEDDIWEELKYLNFGSVGPKLNRMAKDLQSRYDARHGAETVDEIKNFVDSLATLQEKQRLLKMHTTLSSDVLEEVETSPSLSFSRILEFEQDILADNLHHHEAYGKLMDLIFEGDVPRSKIMKLASLIANCKGSIRDKDFVALKKEFVDAFGVQACFQFDRLMEMKYIHMKSSTSQERIFEREYRIVSLWFNTLPRDDSKTSGSNLTNTATPREATFAFCGVVPITMRYVQSLYDRTVLAQHHSAQQPFIISSRPRIQGLEPVFEQIYGSSVTTLLQERWVPSAIHQSLPDQAIGPRSTNGKAATGDGSGNDDGDLTILVFLGGITLGELATLRHLQAHWRRSSHNLRKRFVVVVDGLWRLPGV</sequence>
<dbReference type="GO" id="GO:0005524">
    <property type="term" value="F:ATP binding"/>
    <property type="evidence" value="ECO:0007669"/>
    <property type="project" value="EnsemblFungi"/>
</dbReference>
<reference evidence="3 4" key="1">
    <citation type="journal article" date="2011" name="Proc. Natl. Acad. Sci. U.S.A.">
        <title>Evolutionary erosion of yeast sex chromosomes by mating-type switching accidents.</title>
        <authorList>
            <person name="Gordon J.L."/>
            <person name="Armisen D."/>
            <person name="Proux-Wera E."/>
            <person name="Oheigeartaigh S.S."/>
            <person name="Byrne K.P."/>
            <person name="Wolfe K.H."/>
        </authorList>
    </citation>
    <scope>NUCLEOTIDE SEQUENCE [LARGE SCALE GENOMIC DNA]</scope>
    <source>
        <strain evidence="4">ATCC MYA-139 / BCRC 22969 / CBS 8797 / CCRC 22969 / KCTC 17520 / NBRC 10181 / NCYC 3082</strain>
    </source>
</reference>
<reference evidence="4" key="2">
    <citation type="submission" date="2012-08" db="EMBL/GenBank/DDBJ databases">
        <title>Genome sequence of Kazachstania naganishii.</title>
        <authorList>
            <person name="Gordon J.L."/>
            <person name="Armisen D."/>
            <person name="Proux-Wera E."/>
            <person name="OhEigeartaigh S.S."/>
            <person name="Byrne K.P."/>
            <person name="Wolfe K.H."/>
        </authorList>
    </citation>
    <scope>NUCLEOTIDE SEQUENCE [LARGE SCALE GENOMIC DNA]</scope>
    <source>
        <strain evidence="4">ATCC MYA-139 / BCRC 22969 / CBS 8797 / CCRC 22969 / KCTC 17520 / NBRC 10181 / NCYC 3082</strain>
    </source>
</reference>
<dbReference type="GO" id="GO:0031901">
    <property type="term" value="C:early endosome membrane"/>
    <property type="evidence" value="ECO:0007669"/>
    <property type="project" value="EnsemblFungi"/>
</dbReference>